<evidence type="ECO:0000256" key="2">
    <source>
        <dbReference type="SAM" id="Phobius"/>
    </source>
</evidence>
<feature type="disulfide bond" evidence="1">
    <location>
        <begin position="59"/>
        <end position="68"/>
    </location>
</feature>
<reference evidence="4" key="1">
    <citation type="submission" date="2020-07" db="EMBL/GenBank/DDBJ databases">
        <title>Multicomponent nature underlies the extraordinary mechanical properties of spider dragline silk.</title>
        <authorList>
            <person name="Kono N."/>
            <person name="Nakamura H."/>
            <person name="Mori M."/>
            <person name="Yoshida Y."/>
            <person name="Ohtoshi R."/>
            <person name="Malay A.D."/>
            <person name="Moran D.A.P."/>
            <person name="Tomita M."/>
            <person name="Numata K."/>
            <person name="Arakawa K."/>
        </authorList>
    </citation>
    <scope>NUCLEOTIDE SEQUENCE</scope>
</reference>
<dbReference type="PANTHER" id="PTHR24033:SF232">
    <property type="entry name" value="LAMININ SUBUNIT GAMMA-2-RELATED"/>
    <property type="match status" value="1"/>
</dbReference>
<dbReference type="Pfam" id="PF00008">
    <property type="entry name" value="EGF"/>
    <property type="match status" value="2"/>
</dbReference>
<dbReference type="SMART" id="SM00181">
    <property type="entry name" value="EGF"/>
    <property type="match status" value="5"/>
</dbReference>
<feature type="domain" description="EGF-like" evidence="3">
    <location>
        <begin position="244"/>
        <end position="278"/>
    </location>
</feature>
<evidence type="ECO:0000313" key="4">
    <source>
        <dbReference type="EMBL" id="GFQ91069.1"/>
    </source>
</evidence>
<keyword evidence="2" id="KW-0812">Transmembrane</keyword>
<feature type="disulfide bond" evidence="1">
    <location>
        <begin position="190"/>
        <end position="199"/>
    </location>
</feature>
<feature type="disulfide bond" evidence="1">
    <location>
        <begin position="247"/>
        <end position="257"/>
    </location>
</feature>
<keyword evidence="2" id="KW-1133">Transmembrane helix</keyword>
<evidence type="ECO:0000259" key="3">
    <source>
        <dbReference type="PROSITE" id="PS50026"/>
    </source>
</evidence>
<dbReference type="Proteomes" id="UP000887116">
    <property type="component" value="Unassembled WGS sequence"/>
</dbReference>
<dbReference type="InterPro" id="IPR051830">
    <property type="entry name" value="NOTCH_homolog"/>
</dbReference>
<dbReference type="Gene3D" id="2.10.25.10">
    <property type="entry name" value="Laminin"/>
    <property type="match status" value="4"/>
</dbReference>
<dbReference type="AlphaFoldDB" id="A0A8X6KZJ5"/>
<dbReference type="PROSITE" id="PS01186">
    <property type="entry name" value="EGF_2"/>
    <property type="match status" value="1"/>
</dbReference>
<dbReference type="PROSITE" id="PS00022">
    <property type="entry name" value="EGF_1"/>
    <property type="match status" value="3"/>
</dbReference>
<comment type="caution">
    <text evidence="1">Lacks conserved residue(s) required for the propagation of feature annotation.</text>
</comment>
<sequence>CIGNPCKNGGTCKFRNNKETCYCLRSYWGEFCELSPCDPNPCKNDGICEIEDEKTKCLCLEHFWGDYCQNEKETTAHNIRTSTLPTTMLTTPSTKCDCGEKSSDCFVDGNGVKRCICLPGYAQIKEICSDCYCGIQSLSCCFNSTGDKICQCKPGYAQKNRACVEMCASDSDCLNGGICKRFGNGSFCECRTHFIGDKCETSTVCDELRERCKAIGALCTQNNGKPACECPPHKTYILQTGFCEDICDSTKCLHGKCEIVGKSYRCRCDEGFSGSRCDEKIVADMSVPGFLIFLLIFCNIIVTGLIGIFFCACRNRRLKNKIADQ</sequence>
<keyword evidence="1" id="KW-1015">Disulfide bond</keyword>
<evidence type="ECO:0000256" key="1">
    <source>
        <dbReference type="PROSITE-ProRule" id="PRU00076"/>
    </source>
</evidence>
<keyword evidence="1" id="KW-0245">EGF-like domain</keyword>
<feature type="non-terminal residue" evidence="4">
    <location>
        <position position="325"/>
    </location>
</feature>
<organism evidence="4 5">
    <name type="scientific">Trichonephila clavata</name>
    <name type="common">Joro spider</name>
    <name type="synonym">Nephila clavata</name>
    <dbReference type="NCBI Taxonomy" id="2740835"/>
    <lineage>
        <taxon>Eukaryota</taxon>
        <taxon>Metazoa</taxon>
        <taxon>Ecdysozoa</taxon>
        <taxon>Arthropoda</taxon>
        <taxon>Chelicerata</taxon>
        <taxon>Arachnida</taxon>
        <taxon>Araneae</taxon>
        <taxon>Araneomorphae</taxon>
        <taxon>Entelegynae</taxon>
        <taxon>Araneoidea</taxon>
        <taxon>Nephilidae</taxon>
        <taxon>Trichonephila</taxon>
    </lineage>
</organism>
<evidence type="ECO:0000313" key="5">
    <source>
        <dbReference type="Proteomes" id="UP000887116"/>
    </source>
</evidence>
<feature type="domain" description="EGF-like" evidence="3">
    <location>
        <begin position="164"/>
        <end position="200"/>
    </location>
</feature>
<dbReference type="OrthoDB" id="6431072at2759"/>
<dbReference type="InterPro" id="IPR000742">
    <property type="entry name" value="EGF"/>
</dbReference>
<feature type="transmembrane region" description="Helical" evidence="2">
    <location>
        <begin position="290"/>
        <end position="312"/>
    </location>
</feature>
<feature type="domain" description="EGF-like" evidence="3">
    <location>
        <begin position="33"/>
        <end position="69"/>
    </location>
</feature>
<name>A0A8X6KZJ5_TRICU</name>
<accession>A0A8X6KZJ5</accession>
<dbReference type="PANTHER" id="PTHR24033">
    <property type="entry name" value="EGF-LIKE DOMAIN-CONTAINING PROTEIN"/>
    <property type="match status" value="1"/>
</dbReference>
<feature type="domain" description="EGF-like" evidence="3">
    <location>
        <begin position="1"/>
        <end position="30"/>
    </location>
</feature>
<comment type="caution">
    <text evidence="4">The sequence shown here is derived from an EMBL/GenBank/DDBJ whole genome shotgun (WGS) entry which is preliminary data.</text>
</comment>
<dbReference type="EMBL" id="BMAO01033679">
    <property type="protein sequence ID" value="GFQ91069.1"/>
    <property type="molecule type" value="Genomic_DNA"/>
</dbReference>
<proteinExistence type="predicted"/>
<gene>
    <name evidence="4" type="primary">FP2_7</name>
    <name evidence="4" type="ORF">TNCT_179911</name>
</gene>
<dbReference type="SUPFAM" id="SSF57196">
    <property type="entry name" value="EGF/Laminin"/>
    <property type="match status" value="4"/>
</dbReference>
<keyword evidence="2" id="KW-0472">Membrane</keyword>
<dbReference type="PROSITE" id="PS50026">
    <property type="entry name" value="EGF_3"/>
    <property type="match status" value="4"/>
</dbReference>
<feature type="disulfide bond" evidence="1">
    <location>
        <begin position="268"/>
        <end position="277"/>
    </location>
</feature>
<keyword evidence="5" id="KW-1185">Reference proteome</keyword>
<protein>
    <submittedName>
        <fullName evidence="4">Adhesive plaque matrix protein 2</fullName>
    </submittedName>
</protein>